<evidence type="ECO:0000313" key="3">
    <source>
        <dbReference type="Proteomes" id="UP001345219"/>
    </source>
</evidence>
<dbReference type="EMBL" id="JAXIOK010000024">
    <property type="protein sequence ID" value="KAK4741399.1"/>
    <property type="molecule type" value="Genomic_DNA"/>
</dbReference>
<dbReference type="PANTHER" id="PTHR33133:SF7">
    <property type="entry name" value="F26K24.10 PROTEIN-RELATED"/>
    <property type="match status" value="1"/>
</dbReference>
<dbReference type="PANTHER" id="PTHR33133">
    <property type="entry name" value="OS08G0107100 PROTEIN-RELATED"/>
    <property type="match status" value="1"/>
</dbReference>
<dbReference type="AlphaFoldDB" id="A0AAN7JFG0"/>
<reference evidence="2 3" key="1">
    <citation type="journal article" date="2023" name="Hortic Res">
        <title>Pangenome of water caltrop reveals structural variations and asymmetric subgenome divergence after allopolyploidization.</title>
        <authorList>
            <person name="Zhang X."/>
            <person name="Chen Y."/>
            <person name="Wang L."/>
            <person name="Yuan Y."/>
            <person name="Fang M."/>
            <person name="Shi L."/>
            <person name="Lu R."/>
            <person name="Comes H.P."/>
            <person name="Ma Y."/>
            <person name="Chen Y."/>
            <person name="Huang G."/>
            <person name="Zhou Y."/>
            <person name="Zheng Z."/>
            <person name="Qiu Y."/>
        </authorList>
    </citation>
    <scope>NUCLEOTIDE SEQUENCE [LARGE SCALE GENOMIC DNA]</scope>
    <source>
        <tissue evidence="2">Roots</tissue>
    </source>
</reference>
<feature type="transmembrane region" description="Helical" evidence="1">
    <location>
        <begin position="147"/>
        <end position="165"/>
    </location>
</feature>
<feature type="transmembrane region" description="Helical" evidence="1">
    <location>
        <begin position="89"/>
        <end position="108"/>
    </location>
</feature>
<sequence>MAAYPSPPPPSALPALDFVTVISEARRIINAHSRHFLALSVLFLLPVSFSFAVYPALTSPNSATDPNTAAQSFLRLHQSDTKTVSPVLLIYYTAFVFLFSLSATSSITHSTIQGFYGRPVRFLPAIKSIFTSFFTLCATAFCTQLIIAPIIAILGLLIFLAIRSVELVHRQVDYSSPYFLGFFALIVLVFWLIMLHLQVQWALVNVTVVAESVWGFQALKRSSYLVKGMKKIPLSLVLLSGLLLGTLITANSVMSNFSSSSEWKTWAFVIQIVLVTSSITIIMLLSLAANVVLYMYCKAIHGELAMEIAQEFARDYVSLPFDNGKVPHVVTVAYT</sequence>
<accession>A0AAN7JFG0</accession>
<feature type="transmembrane region" description="Helical" evidence="1">
    <location>
        <begin position="177"/>
        <end position="195"/>
    </location>
</feature>
<feature type="transmembrane region" description="Helical" evidence="1">
    <location>
        <begin position="120"/>
        <end position="141"/>
    </location>
</feature>
<keyword evidence="1" id="KW-0472">Membrane</keyword>
<feature type="transmembrane region" description="Helical" evidence="1">
    <location>
        <begin position="36"/>
        <end position="57"/>
    </location>
</feature>
<gene>
    <name evidence="2" type="ORF">SAY87_024987</name>
</gene>
<keyword evidence="1" id="KW-0812">Transmembrane</keyword>
<proteinExistence type="predicted"/>
<keyword evidence="3" id="KW-1185">Reference proteome</keyword>
<evidence type="ECO:0000313" key="2">
    <source>
        <dbReference type="EMBL" id="KAK4741399.1"/>
    </source>
</evidence>
<evidence type="ECO:0000256" key="1">
    <source>
        <dbReference type="SAM" id="Phobius"/>
    </source>
</evidence>
<dbReference type="Proteomes" id="UP001345219">
    <property type="component" value="Chromosome 19"/>
</dbReference>
<name>A0AAN7JFG0_9MYRT</name>
<organism evidence="2 3">
    <name type="scientific">Trapa incisa</name>
    <dbReference type="NCBI Taxonomy" id="236973"/>
    <lineage>
        <taxon>Eukaryota</taxon>
        <taxon>Viridiplantae</taxon>
        <taxon>Streptophyta</taxon>
        <taxon>Embryophyta</taxon>
        <taxon>Tracheophyta</taxon>
        <taxon>Spermatophyta</taxon>
        <taxon>Magnoliopsida</taxon>
        <taxon>eudicotyledons</taxon>
        <taxon>Gunneridae</taxon>
        <taxon>Pentapetalae</taxon>
        <taxon>rosids</taxon>
        <taxon>malvids</taxon>
        <taxon>Myrtales</taxon>
        <taxon>Lythraceae</taxon>
        <taxon>Trapa</taxon>
    </lineage>
</organism>
<feature type="transmembrane region" description="Helical" evidence="1">
    <location>
        <begin position="266"/>
        <end position="296"/>
    </location>
</feature>
<comment type="caution">
    <text evidence="2">The sequence shown here is derived from an EMBL/GenBank/DDBJ whole genome shotgun (WGS) entry which is preliminary data.</text>
</comment>
<protein>
    <submittedName>
        <fullName evidence="2">Uncharacterized protein</fullName>
    </submittedName>
</protein>
<keyword evidence="1" id="KW-1133">Transmembrane helix</keyword>
<feature type="transmembrane region" description="Helical" evidence="1">
    <location>
        <begin position="201"/>
        <end position="220"/>
    </location>
</feature>
<feature type="transmembrane region" description="Helical" evidence="1">
    <location>
        <begin position="232"/>
        <end position="254"/>
    </location>
</feature>